<evidence type="ECO:0000259" key="1">
    <source>
        <dbReference type="Pfam" id="PF00487"/>
    </source>
</evidence>
<sequence length="382" mass="42061">MSTADPMQHLTPADLDALAAELDAIADGVRADLGARDAAYIRRVIAAQRGLEVAGRGLLLFSRKRTALVLGTAVLAVAKAIENMEIGHNVMHGQWDWMQDPSIHSSTWDWDAASTAQSWKYSHNYQHHTYTNVLGKDRDLGYSAMRVDPEQPWHPVYLLQPIYGVLMAATFEWGIALYDMELDAVRRGEKSKEQARAEVVAFLQKAGRQLAKDYVVFPALAGRRGFKKAVLGNATANVARSAWVHTIVFMGHIPEGAHTFTEDQLEGESRGAWYVRQLVGSCNLEGSPLFHLMTGNLSHQIEHHLFPDLPSSRYAEIAPQVRAVCERYGLPYLSGPLGRQYRSVAKKILRLSFPGGSAVAKVAPTVPPQRTAPVPEAVPVPA</sequence>
<dbReference type="AlphaFoldDB" id="A0AAU7AQF7"/>
<feature type="domain" description="Fatty acid desaturase" evidence="1">
    <location>
        <begin position="68"/>
        <end position="334"/>
    </location>
</feature>
<dbReference type="EC" id="1.14.19.-" evidence="2"/>
<dbReference type="RefSeq" id="WP_354700429.1">
    <property type="nucleotide sequence ID" value="NZ_CP114014.1"/>
</dbReference>
<dbReference type="EMBL" id="CP114014">
    <property type="protein sequence ID" value="XAY03881.1"/>
    <property type="molecule type" value="Genomic_DNA"/>
</dbReference>
<dbReference type="CDD" id="cd03506">
    <property type="entry name" value="Delta6-FADS-like"/>
    <property type="match status" value="1"/>
</dbReference>
<dbReference type="Pfam" id="PF00487">
    <property type="entry name" value="FA_desaturase"/>
    <property type="match status" value="1"/>
</dbReference>
<organism evidence="2">
    <name type="scientific">Paraconexibacter sp. AEG42_29</name>
    <dbReference type="NCBI Taxonomy" id="2997339"/>
    <lineage>
        <taxon>Bacteria</taxon>
        <taxon>Bacillati</taxon>
        <taxon>Actinomycetota</taxon>
        <taxon>Thermoleophilia</taxon>
        <taxon>Solirubrobacterales</taxon>
        <taxon>Paraconexibacteraceae</taxon>
        <taxon>Paraconexibacter</taxon>
    </lineage>
</organism>
<evidence type="ECO:0000313" key="2">
    <source>
        <dbReference type="EMBL" id="XAY03881.1"/>
    </source>
</evidence>
<dbReference type="InterPro" id="IPR012171">
    <property type="entry name" value="Fatty_acid_desaturase"/>
</dbReference>
<dbReference type="InterPro" id="IPR005804">
    <property type="entry name" value="FA_desaturase_dom"/>
</dbReference>
<accession>A0AAU7AQF7</accession>
<dbReference type="GO" id="GO:0016717">
    <property type="term" value="F:oxidoreductase activity, acting on paired donors, with oxidation of a pair of donors resulting in the reduction of molecular oxygen to two molecules of water"/>
    <property type="evidence" value="ECO:0007669"/>
    <property type="project" value="TreeGrafter"/>
</dbReference>
<dbReference type="PANTHER" id="PTHR19353:SF19">
    <property type="entry name" value="DELTA(5) FATTY ACID DESATURASE C-RELATED"/>
    <property type="match status" value="1"/>
</dbReference>
<dbReference type="KEGG" id="parq:DSM112329_00704"/>
<proteinExistence type="predicted"/>
<dbReference type="GO" id="GO:0008610">
    <property type="term" value="P:lipid biosynthetic process"/>
    <property type="evidence" value="ECO:0007669"/>
    <property type="project" value="UniProtKB-ARBA"/>
</dbReference>
<reference evidence="2" key="1">
    <citation type="submission" date="2022-12" db="EMBL/GenBank/DDBJ databases">
        <title>Paraconexibacter alkalitolerans sp. nov. and Baekduia alba sp. nov., isolated from soil and emended description of the genera Paraconexibacter (Chun et al., 2020) and Baekduia (An et al., 2020).</title>
        <authorList>
            <person name="Vieira S."/>
            <person name="Huber K.J."/>
            <person name="Geppert A."/>
            <person name="Wolf J."/>
            <person name="Neumann-Schaal M."/>
            <person name="Muesken M."/>
            <person name="Overmann J."/>
        </authorList>
    </citation>
    <scope>NUCLEOTIDE SEQUENCE</scope>
    <source>
        <strain evidence="2">AEG42_29</strain>
    </source>
</reference>
<protein>
    <submittedName>
        <fullName evidence="2">NADPH-dependent stearoyl-CoA 9-desaturase</fullName>
        <ecNumber evidence="2">1.14.19.-</ecNumber>
    </submittedName>
</protein>
<name>A0AAU7AQF7_9ACTN</name>
<gene>
    <name evidence="2" type="primary">desA3_2</name>
    <name evidence="2" type="ORF">DSM112329_00704</name>
</gene>
<keyword evidence="2" id="KW-0560">Oxidoreductase</keyword>
<dbReference type="GO" id="GO:0016020">
    <property type="term" value="C:membrane"/>
    <property type="evidence" value="ECO:0007669"/>
    <property type="project" value="TreeGrafter"/>
</dbReference>
<dbReference type="PANTHER" id="PTHR19353">
    <property type="entry name" value="FATTY ACID DESATURASE 2"/>
    <property type="match status" value="1"/>
</dbReference>